<dbReference type="InterPro" id="IPR024399">
    <property type="entry name" value="DUF2628"/>
</dbReference>
<evidence type="ECO:0000313" key="3">
    <source>
        <dbReference type="EMBL" id="PPQ29962.1"/>
    </source>
</evidence>
<keyword evidence="2" id="KW-0472">Membrane</keyword>
<evidence type="ECO:0000256" key="2">
    <source>
        <dbReference type="SAM" id="Phobius"/>
    </source>
</evidence>
<feature type="transmembrane region" description="Helical" evidence="2">
    <location>
        <begin position="68"/>
        <end position="86"/>
    </location>
</feature>
<sequence>MLQGHRPRPAHGGGVRLPHRRRNSVDQGGAVRLYGAHFKGDAEPVLVTEGFSWGALILGPLWLAAHRAWVAAALSFAAYVFIAALAPEPAATVLTLGLALILGLIGNDLRSWALEHRGYVLVHILAGRNAEEAWMRLLEHRPDLVHHFRPGVA</sequence>
<proteinExistence type="predicted"/>
<protein>
    <recommendedName>
        <fullName evidence="5">DUF2628 domain-containing protein</fullName>
    </recommendedName>
</protein>
<accession>A0A2S6N5T4</accession>
<dbReference type="AlphaFoldDB" id="A0A2S6N5T4"/>
<evidence type="ECO:0008006" key="5">
    <source>
        <dbReference type="Google" id="ProtNLM"/>
    </source>
</evidence>
<gene>
    <name evidence="3" type="ORF">CCS01_20415</name>
</gene>
<name>A0A2S6N5T4_RHOGL</name>
<keyword evidence="2" id="KW-0812">Transmembrane</keyword>
<evidence type="ECO:0000256" key="1">
    <source>
        <dbReference type="SAM" id="MobiDB-lite"/>
    </source>
</evidence>
<evidence type="ECO:0000313" key="4">
    <source>
        <dbReference type="Proteomes" id="UP000239724"/>
    </source>
</evidence>
<dbReference type="EMBL" id="NHRY01000219">
    <property type="protein sequence ID" value="PPQ29962.1"/>
    <property type="molecule type" value="Genomic_DNA"/>
</dbReference>
<feature type="region of interest" description="Disordered" evidence="1">
    <location>
        <begin position="1"/>
        <end position="21"/>
    </location>
</feature>
<comment type="caution">
    <text evidence="3">The sequence shown here is derived from an EMBL/GenBank/DDBJ whole genome shotgun (WGS) entry which is preliminary data.</text>
</comment>
<keyword evidence="2" id="KW-1133">Transmembrane helix</keyword>
<dbReference type="Proteomes" id="UP000239724">
    <property type="component" value="Unassembled WGS sequence"/>
</dbReference>
<organism evidence="3 4">
    <name type="scientific">Rhodopila globiformis</name>
    <name type="common">Rhodopseudomonas globiformis</name>
    <dbReference type="NCBI Taxonomy" id="1071"/>
    <lineage>
        <taxon>Bacteria</taxon>
        <taxon>Pseudomonadati</taxon>
        <taxon>Pseudomonadota</taxon>
        <taxon>Alphaproteobacteria</taxon>
        <taxon>Acetobacterales</taxon>
        <taxon>Acetobacteraceae</taxon>
        <taxon>Rhodopila</taxon>
    </lineage>
</organism>
<keyword evidence="4" id="KW-1185">Reference proteome</keyword>
<dbReference type="Pfam" id="PF10947">
    <property type="entry name" value="DUF2628"/>
    <property type="match status" value="1"/>
</dbReference>
<feature type="transmembrane region" description="Helical" evidence="2">
    <location>
        <begin position="92"/>
        <end position="109"/>
    </location>
</feature>
<reference evidence="3 4" key="1">
    <citation type="journal article" date="2018" name="Arch. Microbiol.">
        <title>New insights into the metabolic potential of the phototrophic purple bacterium Rhodopila globiformis DSM 161(T) from its draft genome sequence and evidence for a vanadium-dependent nitrogenase.</title>
        <authorList>
            <person name="Imhoff J.F."/>
            <person name="Rahn T."/>
            <person name="Kunzel S."/>
            <person name="Neulinger S.C."/>
        </authorList>
    </citation>
    <scope>NUCLEOTIDE SEQUENCE [LARGE SCALE GENOMIC DNA]</scope>
    <source>
        <strain evidence="3 4">DSM 161</strain>
    </source>
</reference>